<dbReference type="AlphaFoldDB" id="A0A2P2NMZ8"/>
<name>A0A2P2NMZ8_RHIMU</name>
<reference evidence="1" key="1">
    <citation type="submission" date="2018-02" db="EMBL/GenBank/DDBJ databases">
        <title>Rhizophora mucronata_Transcriptome.</title>
        <authorList>
            <person name="Meera S.P."/>
            <person name="Sreeshan A."/>
            <person name="Augustine A."/>
        </authorList>
    </citation>
    <scope>NUCLEOTIDE SEQUENCE</scope>
    <source>
        <tissue evidence="1">Leaf</tissue>
    </source>
</reference>
<protein>
    <submittedName>
        <fullName evidence="1">Uncharacterized protein</fullName>
    </submittedName>
</protein>
<proteinExistence type="predicted"/>
<evidence type="ECO:0000313" key="1">
    <source>
        <dbReference type="EMBL" id="MBX43843.1"/>
    </source>
</evidence>
<organism evidence="1">
    <name type="scientific">Rhizophora mucronata</name>
    <name type="common">Asiatic mangrove</name>
    <dbReference type="NCBI Taxonomy" id="61149"/>
    <lineage>
        <taxon>Eukaryota</taxon>
        <taxon>Viridiplantae</taxon>
        <taxon>Streptophyta</taxon>
        <taxon>Embryophyta</taxon>
        <taxon>Tracheophyta</taxon>
        <taxon>Spermatophyta</taxon>
        <taxon>Magnoliopsida</taxon>
        <taxon>eudicotyledons</taxon>
        <taxon>Gunneridae</taxon>
        <taxon>Pentapetalae</taxon>
        <taxon>rosids</taxon>
        <taxon>fabids</taxon>
        <taxon>Malpighiales</taxon>
        <taxon>Rhizophoraceae</taxon>
        <taxon>Rhizophora</taxon>
    </lineage>
</organism>
<sequence length="35" mass="3948">MGTSIIQRLSNCFNEIHKVNMLVVDTAYSSTFCHS</sequence>
<dbReference type="EMBL" id="GGEC01063359">
    <property type="protein sequence ID" value="MBX43843.1"/>
    <property type="molecule type" value="Transcribed_RNA"/>
</dbReference>
<accession>A0A2P2NMZ8</accession>